<dbReference type="PANTHER" id="PTHR22946:SF12">
    <property type="entry name" value="CONIDIAL PIGMENT BIOSYNTHESIS PROTEIN AYG1 (AFU_ORTHOLOGUE AFUA_2G17550)"/>
    <property type="match status" value="1"/>
</dbReference>
<evidence type="ECO:0000313" key="3">
    <source>
        <dbReference type="Proteomes" id="UP001211907"/>
    </source>
</evidence>
<keyword evidence="3" id="KW-1185">Reference proteome</keyword>
<reference evidence="2" key="1">
    <citation type="submission" date="2020-05" db="EMBL/GenBank/DDBJ databases">
        <title>Phylogenomic resolution of chytrid fungi.</title>
        <authorList>
            <person name="Stajich J.E."/>
            <person name="Amses K."/>
            <person name="Simmons R."/>
            <person name="Seto K."/>
            <person name="Myers J."/>
            <person name="Bonds A."/>
            <person name="Quandt C.A."/>
            <person name="Barry K."/>
            <person name="Liu P."/>
            <person name="Grigoriev I."/>
            <person name="Longcore J.E."/>
            <person name="James T.Y."/>
        </authorList>
    </citation>
    <scope>NUCLEOTIDE SEQUENCE</scope>
    <source>
        <strain evidence="2">JEL0513</strain>
    </source>
</reference>
<protein>
    <submittedName>
        <fullName evidence="2">Uncharacterized protein</fullName>
    </submittedName>
</protein>
<name>A0AAD5T7V2_9FUNG</name>
<proteinExistence type="predicted"/>
<dbReference type="InterPro" id="IPR029058">
    <property type="entry name" value="AB_hydrolase_fold"/>
</dbReference>
<evidence type="ECO:0000313" key="2">
    <source>
        <dbReference type="EMBL" id="KAJ3136777.1"/>
    </source>
</evidence>
<keyword evidence="1" id="KW-0378">Hydrolase</keyword>
<dbReference type="EMBL" id="JADGJH010000128">
    <property type="protein sequence ID" value="KAJ3136777.1"/>
    <property type="molecule type" value="Genomic_DNA"/>
</dbReference>
<dbReference type="AlphaFoldDB" id="A0AAD5T7V2"/>
<dbReference type="Pfam" id="PF06500">
    <property type="entry name" value="FrsA-like"/>
    <property type="match status" value="1"/>
</dbReference>
<dbReference type="SUPFAM" id="SSF53474">
    <property type="entry name" value="alpha/beta-Hydrolases"/>
    <property type="match status" value="1"/>
</dbReference>
<dbReference type="InterPro" id="IPR050261">
    <property type="entry name" value="FrsA_esterase"/>
</dbReference>
<dbReference type="InterPro" id="IPR010520">
    <property type="entry name" value="FrsA-like"/>
</dbReference>
<accession>A0AAD5T7V2</accession>
<organism evidence="2 3">
    <name type="scientific">Physocladia obscura</name>
    <dbReference type="NCBI Taxonomy" id="109957"/>
    <lineage>
        <taxon>Eukaryota</taxon>
        <taxon>Fungi</taxon>
        <taxon>Fungi incertae sedis</taxon>
        <taxon>Chytridiomycota</taxon>
        <taxon>Chytridiomycota incertae sedis</taxon>
        <taxon>Chytridiomycetes</taxon>
        <taxon>Chytridiales</taxon>
        <taxon>Chytriomycetaceae</taxon>
        <taxon>Physocladia</taxon>
    </lineage>
</organism>
<dbReference type="Gene3D" id="3.40.50.1820">
    <property type="entry name" value="alpha/beta hydrolase"/>
    <property type="match status" value="1"/>
</dbReference>
<dbReference type="PANTHER" id="PTHR22946">
    <property type="entry name" value="DIENELACTONE HYDROLASE DOMAIN-CONTAINING PROTEIN-RELATED"/>
    <property type="match status" value="1"/>
</dbReference>
<evidence type="ECO:0000256" key="1">
    <source>
        <dbReference type="ARBA" id="ARBA00022801"/>
    </source>
</evidence>
<dbReference type="GO" id="GO:0016787">
    <property type="term" value="F:hydrolase activity"/>
    <property type="evidence" value="ECO:0007669"/>
    <property type="project" value="UniProtKB-KW"/>
</dbReference>
<dbReference type="Proteomes" id="UP001211907">
    <property type="component" value="Unassembled WGS sequence"/>
</dbReference>
<comment type="caution">
    <text evidence="2">The sequence shown here is derived from an EMBL/GenBank/DDBJ whole genome shotgun (WGS) entry which is preliminary data.</text>
</comment>
<sequence length="424" mass="46137">MSSSIVAAPTPPPPYHVQAAVDNAASFAHHSSVSKLWSTKWRYNCQTGIYPFEQGRVEDFDNVFKNLVAASNDDVDILFNPDAYAKEFFPVAEDLVHRGNEAESKNELDVARDLYLRAAALYRIARFPIVRSPLSQKAWQDGKAAFEKGAKYLDPPNIGVDIPFAHRDATRGDKDAPIPGYLRVPNGEPPSANGWPVVLFICGLDAYRTDHTSRYNAHLAAGAAVLSVEIPGTGDSPAAPADATSPDRQFSSVFDWIASAAAAVHRLDSKRVVARAVSMGGYYGFRIAHTHADRLVGAVAQGGGCHHMFDPAWIAAQNHMEYPFALADALAHKFGYGSVQEYIDAGPRAKFSLEENGILQLESCRLLIVNGTEDSIFPIEDSLLVASRGRVKDVRLLTERAHVGNPGAEAIIYRWIADLIVGVA</sequence>
<gene>
    <name evidence="2" type="ORF">HK100_001281</name>
</gene>